<organism evidence="1 2">
    <name type="scientific">Habropoda laboriosa</name>
    <dbReference type="NCBI Taxonomy" id="597456"/>
    <lineage>
        <taxon>Eukaryota</taxon>
        <taxon>Metazoa</taxon>
        <taxon>Ecdysozoa</taxon>
        <taxon>Arthropoda</taxon>
        <taxon>Hexapoda</taxon>
        <taxon>Insecta</taxon>
        <taxon>Pterygota</taxon>
        <taxon>Neoptera</taxon>
        <taxon>Endopterygota</taxon>
        <taxon>Hymenoptera</taxon>
        <taxon>Apocrita</taxon>
        <taxon>Aculeata</taxon>
        <taxon>Apoidea</taxon>
        <taxon>Anthophila</taxon>
        <taxon>Apidae</taxon>
        <taxon>Habropoda</taxon>
    </lineage>
</organism>
<keyword evidence="2" id="KW-1185">Reference proteome</keyword>
<dbReference type="EMBL" id="KQ414621">
    <property type="protein sequence ID" value="KOC67624.1"/>
    <property type="molecule type" value="Genomic_DNA"/>
</dbReference>
<evidence type="ECO:0000313" key="1">
    <source>
        <dbReference type="EMBL" id="KOC67624.1"/>
    </source>
</evidence>
<name>A0A0L7R9V9_9HYME</name>
<proteinExistence type="predicted"/>
<accession>A0A0L7R9V9</accession>
<dbReference type="AlphaFoldDB" id="A0A0L7R9V9"/>
<protein>
    <submittedName>
        <fullName evidence="1">Uncharacterized protein</fullName>
    </submittedName>
</protein>
<reference evidence="1 2" key="1">
    <citation type="submission" date="2015-07" db="EMBL/GenBank/DDBJ databases">
        <title>The genome of Habropoda laboriosa.</title>
        <authorList>
            <person name="Pan H."/>
            <person name="Kapheim K."/>
        </authorList>
    </citation>
    <scope>NUCLEOTIDE SEQUENCE [LARGE SCALE GENOMIC DNA]</scope>
    <source>
        <strain evidence="1">0110345459</strain>
    </source>
</reference>
<gene>
    <name evidence="1" type="ORF">WH47_10399</name>
</gene>
<dbReference type="Proteomes" id="UP000053825">
    <property type="component" value="Unassembled WGS sequence"/>
</dbReference>
<sequence length="61" mass="7028">MINRRGSGHYNLARIGITIRKTGQCLLFDSQRTTLVRKLHKINYPLPLSHNLTLWKPTGDL</sequence>
<evidence type="ECO:0000313" key="2">
    <source>
        <dbReference type="Proteomes" id="UP000053825"/>
    </source>
</evidence>